<gene>
    <name evidence="7" type="ORF">K8U72_04095</name>
</gene>
<evidence type="ECO:0000256" key="5">
    <source>
        <dbReference type="SAM" id="Phobius"/>
    </source>
</evidence>
<reference evidence="7" key="2">
    <citation type="submission" date="2021-09" db="EMBL/GenBank/DDBJ databases">
        <authorList>
            <person name="Gilroy R."/>
        </authorList>
    </citation>
    <scope>NUCLEOTIDE SEQUENCE</scope>
    <source>
        <strain evidence="7">CHK124-7917</strain>
    </source>
</reference>
<dbReference type="InterPro" id="IPR052902">
    <property type="entry name" value="ABC-2_transporter"/>
</dbReference>
<dbReference type="GO" id="GO:0140359">
    <property type="term" value="F:ABC-type transporter activity"/>
    <property type="evidence" value="ECO:0007669"/>
    <property type="project" value="InterPro"/>
</dbReference>
<keyword evidence="4 5" id="KW-0472">Membrane</keyword>
<dbReference type="PANTHER" id="PTHR43027:SF2">
    <property type="entry name" value="TRANSPORT PERMEASE PROTEIN"/>
    <property type="match status" value="1"/>
</dbReference>
<comment type="caution">
    <text evidence="7">The sequence shown here is derived from an EMBL/GenBank/DDBJ whole genome shotgun (WGS) entry which is preliminary data.</text>
</comment>
<feature type="transmembrane region" description="Helical" evidence="5">
    <location>
        <begin position="18"/>
        <end position="37"/>
    </location>
</feature>
<feature type="domain" description="ABC-2 type transporter transmembrane" evidence="6">
    <location>
        <begin position="17"/>
        <end position="388"/>
    </location>
</feature>
<evidence type="ECO:0000313" key="8">
    <source>
        <dbReference type="Proteomes" id="UP000697330"/>
    </source>
</evidence>
<keyword evidence="3 5" id="KW-1133">Transmembrane helix</keyword>
<dbReference type="InterPro" id="IPR013525">
    <property type="entry name" value="ABC2_TM"/>
</dbReference>
<dbReference type="Proteomes" id="UP000697330">
    <property type="component" value="Unassembled WGS sequence"/>
</dbReference>
<feature type="transmembrane region" description="Helical" evidence="5">
    <location>
        <begin position="370"/>
        <end position="392"/>
    </location>
</feature>
<dbReference type="RefSeq" id="WP_274958859.1">
    <property type="nucleotide sequence ID" value="NZ_DYWQ01000064.1"/>
</dbReference>
<keyword evidence="2 5" id="KW-0812">Transmembrane</keyword>
<evidence type="ECO:0000256" key="4">
    <source>
        <dbReference type="ARBA" id="ARBA00023136"/>
    </source>
</evidence>
<evidence type="ECO:0000313" key="7">
    <source>
        <dbReference type="EMBL" id="HJF44947.1"/>
    </source>
</evidence>
<dbReference type="AlphaFoldDB" id="A0A921KKS5"/>
<dbReference type="Pfam" id="PF12698">
    <property type="entry name" value="ABC2_membrane_3"/>
    <property type="match status" value="1"/>
</dbReference>
<feature type="transmembrane region" description="Helical" evidence="5">
    <location>
        <begin position="278"/>
        <end position="300"/>
    </location>
</feature>
<evidence type="ECO:0000256" key="2">
    <source>
        <dbReference type="ARBA" id="ARBA00022692"/>
    </source>
</evidence>
<dbReference type="GO" id="GO:0016020">
    <property type="term" value="C:membrane"/>
    <property type="evidence" value="ECO:0007669"/>
    <property type="project" value="UniProtKB-SubCell"/>
</dbReference>
<comment type="subcellular location">
    <subcellularLocation>
        <location evidence="1">Membrane</location>
        <topology evidence="1">Multi-pass membrane protein</topology>
    </subcellularLocation>
</comment>
<feature type="transmembrane region" description="Helical" evidence="5">
    <location>
        <begin position="312"/>
        <end position="332"/>
    </location>
</feature>
<evidence type="ECO:0000256" key="3">
    <source>
        <dbReference type="ARBA" id="ARBA00022989"/>
    </source>
</evidence>
<accession>A0A921KKS5</accession>
<reference evidence="7" key="1">
    <citation type="journal article" date="2021" name="PeerJ">
        <title>Extensive microbial diversity within the chicken gut microbiome revealed by metagenomics and culture.</title>
        <authorList>
            <person name="Gilroy R."/>
            <person name="Ravi A."/>
            <person name="Getino M."/>
            <person name="Pursley I."/>
            <person name="Horton D.L."/>
            <person name="Alikhan N.F."/>
            <person name="Baker D."/>
            <person name="Gharbi K."/>
            <person name="Hall N."/>
            <person name="Watson M."/>
            <person name="Adriaenssens E.M."/>
            <person name="Foster-Nyarko E."/>
            <person name="Jarju S."/>
            <person name="Secka A."/>
            <person name="Antonio M."/>
            <person name="Oren A."/>
            <person name="Chaudhuri R.R."/>
            <person name="La Ragione R."/>
            <person name="Hildebrand F."/>
            <person name="Pallen M.J."/>
        </authorList>
    </citation>
    <scope>NUCLEOTIDE SEQUENCE</scope>
    <source>
        <strain evidence="7">CHK124-7917</strain>
    </source>
</reference>
<proteinExistence type="predicted"/>
<protein>
    <submittedName>
        <fullName evidence="7">ABC transporter permease</fullName>
    </submittedName>
</protein>
<dbReference type="EMBL" id="DYWQ01000064">
    <property type="protein sequence ID" value="HJF44947.1"/>
    <property type="molecule type" value="Genomic_DNA"/>
</dbReference>
<organism evidence="7 8">
    <name type="scientific">Thermophilibacter provencensis</name>
    <dbReference type="NCBI Taxonomy" id="1852386"/>
    <lineage>
        <taxon>Bacteria</taxon>
        <taxon>Bacillati</taxon>
        <taxon>Actinomycetota</taxon>
        <taxon>Coriobacteriia</taxon>
        <taxon>Coriobacteriales</taxon>
        <taxon>Atopobiaceae</taxon>
        <taxon>Thermophilibacter</taxon>
    </lineage>
</organism>
<dbReference type="PANTHER" id="PTHR43027">
    <property type="entry name" value="DOXORUBICIN RESISTANCE ABC TRANSPORTER PERMEASE PROTEIN DRRC-RELATED"/>
    <property type="match status" value="1"/>
</dbReference>
<evidence type="ECO:0000259" key="6">
    <source>
        <dbReference type="Pfam" id="PF12698"/>
    </source>
</evidence>
<sequence length="400" mass="41262">MGTSFLVSVKSLVRTPSVIVWVLAFPLIMSAIFLFMFSGMRTDGVVDPVPVALVAPAGEKDGAPAGSFAQVVDVLAEPGEDQLLDLRHVGTADEAEVLLSSGEIDGYFELAPDGTPALTVGSAYTLASADGATAVNRTILETVASSYVQSRALLEEVAQRDSAALADPAAVADALGTQVDVEQTQITHARPEEIVRYYYALLGMGALMASQAGMLAVAQAQPGVSALGARRAVSGTSRLRQLAGCVLGAWAVSTVALTLAFAFLRLVVGVDFGGREGLALVSVAVCALLATALGACVGALPLSAGISARSGILTALTCVLSLFAGLYGTAAMELADNLAHTLPWTSWVNPAKLVCDTFYALYYYTSLAPFAARLAACVAGALALLAVAGAIFRRQSYEHL</sequence>
<name>A0A921KKS5_9ACTN</name>
<evidence type="ECO:0000256" key="1">
    <source>
        <dbReference type="ARBA" id="ARBA00004141"/>
    </source>
</evidence>
<feature type="transmembrane region" description="Helical" evidence="5">
    <location>
        <begin position="241"/>
        <end position="266"/>
    </location>
</feature>